<evidence type="ECO:0000313" key="4">
    <source>
        <dbReference type="Proteomes" id="UP000756530"/>
    </source>
</evidence>
<dbReference type="Proteomes" id="UP000756530">
    <property type="component" value="Unassembled WGS sequence"/>
</dbReference>
<feature type="transmembrane region" description="Helical" evidence="1">
    <location>
        <begin position="227"/>
        <end position="251"/>
    </location>
</feature>
<dbReference type="InterPro" id="IPR019088">
    <property type="entry name" value="CHP02186-rel_TM"/>
</dbReference>
<dbReference type="RefSeq" id="WP_218394034.1">
    <property type="nucleotide sequence ID" value="NZ_JAHUZE010000004.1"/>
</dbReference>
<gene>
    <name evidence="3" type="ORF">KJP28_17335</name>
</gene>
<keyword evidence="1" id="KW-0472">Membrane</keyword>
<protein>
    <submittedName>
        <fullName evidence="3">TIGR02186 family protein</fullName>
    </submittedName>
</protein>
<accession>A0ABS6T5Z9</accession>
<reference evidence="3 4" key="1">
    <citation type="submission" date="2021-05" db="EMBL/GenBank/DDBJ databases">
        <title>Culturable bacteria isolated from Daya Bay.</title>
        <authorList>
            <person name="Zheng W."/>
            <person name="Yu S."/>
            <person name="Huang Y."/>
        </authorList>
    </citation>
    <scope>NUCLEOTIDE SEQUENCE [LARGE SCALE GENOMIC DNA]</scope>
    <source>
        <strain evidence="3 4">DP4N28-5</strain>
    </source>
</reference>
<evidence type="ECO:0000313" key="3">
    <source>
        <dbReference type="EMBL" id="MBV7380692.1"/>
    </source>
</evidence>
<dbReference type="EMBL" id="JAHUZE010000004">
    <property type="protein sequence ID" value="MBV7380692.1"/>
    <property type="molecule type" value="Genomic_DNA"/>
</dbReference>
<proteinExistence type="predicted"/>
<evidence type="ECO:0000256" key="1">
    <source>
        <dbReference type="SAM" id="Phobius"/>
    </source>
</evidence>
<name>A0ABS6T5Z9_9RHOB</name>
<sequence>MRILAVLLVALFLQSFTPARAESLVAGMSQNLVSIDATFVGSEILIFGAVKREAPIPEGEMGVVIVVEGPREAVTVRRKERRYGIYLNAESMDFYSAPSFYAVASSGPLDEVLSELENVARRITVDRAVWGWASADSPEEEEFASALIRLREDSGLFAESADNVTFKQKTLFDTAIELPANLTEGIYIAQIFLTREGSIVAEYGTLVQVRKVGLERFLYNLAQDQPFAYAMLSLAIAIAAGYIASAAFVFFSRS</sequence>
<keyword evidence="2" id="KW-0732">Signal</keyword>
<feature type="signal peptide" evidence="2">
    <location>
        <begin position="1"/>
        <end position="21"/>
    </location>
</feature>
<organism evidence="3 4">
    <name type="scientific">Maritimibacter dapengensis</name>
    <dbReference type="NCBI Taxonomy" id="2836868"/>
    <lineage>
        <taxon>Bacteria</taxon>
        <taxon>Pseudomonadati</taxon>
        <taxon>Pseudomonadota</taxon>
        <taxon>Alphaproteobacteria</taxon>
        <taxon>Rhodobacterales</taxon>
        <taxon>Roseobacteraceae</taxon>
        <taxon>Maritimibacter</taxon>
    </lineage>
</organism>
<comment type="caution">
    <text evidence="3">The sequence shown here is derived from an EMBL/GenBank/DDBJ whole genome shotgun (WGS) entry which is preliminary data.</text>
</comment>
<keyword evidence="4" id="KW-1185">Reference proteome</keyword>
<keyword evidence="1" id="KW-1133">Transmembrane helix</keyword>
<feature type="chain" id="PRO_5045246634" evidence="2">
    <location>
        <begin position="22"/>
        <end position="254"/>
    </location>
</feature>
<evidence type="ECO:0000256" key="2">
    <source>
        <dbReference type="SAM" id="SignalP"/>
    </source>
</evidence>
<dbReference type="Pfam" id="PF09608">
    <property type="entry name" value="Alph_Pro_TM"/>
    <property type="match status" value="1"/>
</dbReference>
<keyword evidence="1" id="KW-0812">Transmembrane</keyword>